<keyword evidence="1" id="KW-0812">Transmembrane</keyword>
<reference evidence="3" key="1">
    <citation type="journal article" date="2020" name="Genome Biol.">
        <title>Gamete binning: chromosome-level and haplotype-resolved genome assembly enabled by high-throughput single-cell sequencing of gamete genomes.</title>
        <authorList>
            <person name="Campoy J.A."/>
            <person name="Sun H."/>
            <person name="Goel M."/>
            <person name="Jiao W.-B."/>
            <person name="Folz-Donahue K."/>
            <person name="Wang N."/>
            <person name="Rubio M."/>
            <person name="Liu C."/>
            <person name="Kukat C."/>
            <person name="Ruiz D."/>
            <person name="Huettel B."/>
            <person name="Schneeberger K."/>
        </authorList>
    </citation>
    <scope>NUCLEOTIDE SEQUENCE [LARGE SCALE GENOMIC DNA]</scope>
    <source>
        <strain evidence="3">cv. Rojo Pasion</strain>
    </source>
</reference>
<accession>A0A6J5XAG8</accession>
<evidence type="ECO:0000256" key="1">
    <source>
        <dbReference type="SAM" id="Phobius"/>
    </source>
</evidence>
<dbReference type="EMBL" id="CAEKKB010000005">
    <property type="protein sequence ID" value="CAB4310960.1"/>
    <property type="molecule type" value="Genomic_DNA"/>
</dbReference>
<keyword evidence="1" id="KW-0472">Membrane</keyword>
<evidence type="ECO:0000313" key="2">
    <source>
        <dbReference type="EMBL" id="CAB4310960.1"/>
    </source>
</evidence>
<keyword evidence="3" id="KW-1185">Reference proteome</keyword>
<feature type="transmembrane region" description="Helical" evidence="1">
    <location>
        <begin position="44"/>
        <end position="64"/>
    </location>
</feature>
<sequence>MKLFQKLLKNSTFSSPLRRTSTVSSFITSNSTIRLPITRTTATFRMLPIMTAAATVSSFTAGFYNTSILTTITILGFLSMLFVLASGAEAALDDGNMRHFWWSRWSWSQFDAQVWLNPLL</sequence>
<feature type="transmembrane region" description="Helical" evidence="1">
    <location>
        <begin position="70"/>
        <end position="92"/>
    </location>
</feature>
<dbReference type="Proteomes" id="UP000507245">
    <property type="component" value="Unassembled WGS sequence"/>
</dbReference>
<organism evidence="2 3">
    <name type="scientific">Prunus armeniaca</name>
    <name type="common">Apricot</name>
    <name type="synonym">Armeniaca vulgaris</name>
    <dbReference type="NCBI Taxonomy" id="36596"/>
    <lineage>
        <taxon>Eukaryota</taxon>
        <taxon>Viridiplantae</taxon>
        <taxon>Streptophyta</taxon>
        <taxon>Embryophyta</taxon>
        <taxon>Tracheophyta</taxon>
        <taxon>Spermatophyta</taxon>
        <taxon>Magnoliopsida</taxon>
        <taxon>eudicotyledons</taxon>
        <taxon>Gunneridae</taxon>
        <taxon>Pentapetalae</taxon>
        <taxon>rosids</taxon>
        <taxon>fabids</taxon>
        <taxon>Rosales</taxon>
        <taxon>Rosaceae</taxon>
        <taxon>Amygdaloideae</taxon>
        <taxon>Amygdaleae</taxon>
        <taxon>Prunus</taxon>
    </lineage>
</organism>
<name>A0A6J5XAG8_PRUAR</name>
<dbReference type="AlphaFoldDB" id="A0A6J5XAG8"/>
<keyword evidence="1" id="KW-1133">Transmembrane helix</keyword>
<evidence type="ECO:0000313" key="3">
    <source>
        <dbReference type="Proteomes" id="UP000507245"/>
    </source>
</evidence>
<proteinExistence type="predicted"/>
<protein>
    <submittedName>
        <fullName evidence="2">Uncharacterized protein</fullName>
    </submittedName>
</protein>
<gene>
    <name evidence="2" type="ORF">ORAREDHAP_LOCUS32968</name>
</gene>